<keyword evidence="3" id="KW-1185">Reference proteome</keyword>
<feature type="domain" description="TfoX N-terminal" evidence="1">
    <location>
        <begin position="25"/>
        <end position="110"/>
    </location>
</feature>
<evidence type="ECO:0000259" key="1">
    <source>
        <dbReference type="Pfam" id="PF04993"/>
    </source>
</evidence>
<dbReference type="RefSeq" id="WP_127097013.1">
    <property type="nucleotide sequence ID" value="NZ_CP031423.1"/>
</dbReference>
<dbReference type="InterPro" id="IPR007076">
    <property type="entry name" value="TfoX_N"/>
</dbReference>
<dbReference type="KEGG" id="mlv:CVS47_03267"/>
<gene>
    <name evidence="2" type="ORF">CVS47_03267</name>
</gene>
<dbReference type="SUPFAM" id="SSF159894">
    <property type="entry name" value="YgaC/TfoX-N like"/>
    <property type="match status" value="1"/>
</dbReference>
<proteinExistence type="predicted"/>
<protein>
    <recommendedName>
        <fullName evidence="1">TfoX N-terminal domain-containing protein</fullName>
    </recommendedName>
</protein>
<dbReference type="Proteomes" id="UP000276888">
    <property type="component" value="Chromosome"/>
</dbReference>
<dbReference type="Pfam" id="PF04993">
    <property type="entry name" value="TfoX_N"/>
    <property type="match status" value="1"/>
</dbReference>
<dbReference type="AlphaFoldDB" id="A0A3S9WEV9"/>
<evidence type="ECO:0000313" key="2">
    <source>
        <dbReference type="EMBL" id="AZS38608.1"/>
    </source>
</evidence>
<reference evidence="2 3" key="1">
    <citation type="submission" date="2018-08" db="EMBL/GenBank/DDBJ databases">
        <title>Microbacterium lemovicicum sp. nov., a bacterium isolated from a natural uranium-rich soil.</title>
        <authorList>
            <person name="ORTET P."/>
        </authorList>
    </citation>
    <scope>NUCLEOTIDE SEQUENCE [LARGE SCALE GENOMIC DNA]</scope>
    <source>
        <strain evidence="2 3">Viu22</strain>
    </source>
</reference>
<dbReference type="OrthoDB" id="214902at2"/>
<dbReference type="Gene3D" id="3.30.1460.30">
    <property type="entry name" value="YgaC/TfoX-N like chaperone"/>
    <property type="match status" value="1"/>
</dbReference>
<name>A0A3S9WEV9_9MICO</name>
<sequence length="125" mass="13670">MAAKTPKALDELTRTLLDRIEAHLPAGDLREAAMFGTHAVMVDEVMVIAVRKDHSLLVRVDADDDAALVARPEASRPDMGPRRSMGVGWIQVDAASLDDDGVLDFWVGQARRRFERHGPGTQPTA</sequence>
<evidence type="ECO:0000313" key="3">
    <source>
        <dbReference type="Proteomes" id="UP000276888"/>
    </source>
</evidence>
<accession>A0A3S9WEV9</accession>
<organism evidence="2 3">
    <name type="scientific">Microbacterium lemovicicum</name>
    <dbReference type="NCBI Taxonomy" id="1072463"/>
    <lineage>
        <taxon>Bacteria</taxon>
        <taxon>Bacillati</taxon>
        <taxon>Actinomycetota</taxon>
        <taxon>Actinomycetes</taxon>
        <taxon>Micrococcales</taxon>
        <taxon>Microbacteriaceae</taxon>
        <taxon>Microbacterium</taxon>
    </lineage>
</organism>
<dbReference type="EMBL" id="CP031423">
    <property type="protein sequence ID" value="AZS38608.1"/>
    <property type="molecule type" value="Genomic_DNA"/>
</dbReference>